<evidence type="ECO:0000313" key="1">
    <source>
        <dbReference type="EMBL" id="KAH9840690.1"/>
    </source>
</evidence>
<dbReference type="GeneID" id="72007804"/>
<reference evidence="1 2" key="1">
    <citation type="journal article" date="2021" name="Environ. Microbiol.">
        <title>Gene family expansions and transcriptome signatures uncover fungal adaptations to wood decay.</title>
        <authorList>
            <person name="Hage H."/>
            <person name="Miyauchi S."/>
            <person name="Viragh M."/>
            <person name="Drula E."/>
            <person name="Min B."/>
            <person name="Chaduli D."/>
            <person name="Navarro D."/>
            <person name="Favel A."/>
            <person name="Norest M."/>
            <person name="Lesage-Meessen L."/>
            <person name="Balint B."/>
            <person name="Merenyi Z."/>
            <person name="de Eugenio L."/>
            <person name="Morin E."/>
            <person name="Martinez A.T."/>
            <person name="Baldrian P."/>
            <person name="Stursova M."/>
            <person name="Martinez M.J."/>
            <person name="Novotny C."/>
            <person name="Magnuson J.K."/>
            <person name="Spatafora J.W."/>
            <person name="Maurice S."/>
            <person name="Pangilinan J."/>
            <person name="Andreopoulos W."/>
            <person name="LaButti K."/>
            <person name="Hundley H."/>
            <person name="Na H."/>
            <person name="Kuo A."/>
            <person name="Barry K."/>
            <person name="Lipzen A."/>
            <person name="Henrissat B."/>
            <person name="Riley R."/>
            <person name="Ahrendt S."/>
            <person name="Nagy L.G."/>
            <person name="Grigoriev I.V."/>
            <person name="Martin F."/>
            <person name="Rosso M.N."/>
        </authorList>
    </citation>
    <scope>NUCLEOTIDE SEQUENCE [LARGE SCALE GENOMIC DNA]</scope>
    <source>
        <strain evidence="1 2">CIRM-BRFM 1785</strain>
    </source>
</reference>
<name>A0ABQ8KQ92_9APHY</name>
<dbReference type="Gene3D" id="3.80.10.10">
    <property type="entry name" value="Ribonuclease Inhibitor"/>
    <property type="match status" value="1"/>
</dbReference>
<gene>
    <name evidence="1" type="ORF">C8Q71DRAFT_854565</name>
</gene>
<sequence>MSTTPTARALSCGDILQEIFFRLQECDEDGRRPFASLARAAVVCRAMSFHALDALWVEIDSLKPVLQLLHIPNQPPACQCSDLAVPQSTVCMQRKNAVDALSASRFQQYARRVRALCIRYGEMDQSACSALMHALSSFQPTDAVILPNLRHLRLEQVVPDLGLTLVLAPSIRHLELRHADTYFLENSMLVTHGKLPVLQSLHVTGSFADTLSFLHVSCWSQLRVFRSYGSSLDSETLNTLSQMESLQELHLDVTDDLTHHTEHGGFLHLRILSASGDPADVAQVLAWFQQSPHLHTLRLIDIELQPGETCPRLVEALSDLQHIEYFSLDSNCEGDPDFLDFPRFWRGLKTCRISVECYCGEHEPIVPLELLLQYARQCPYLEVLSLPPIDFQPILPPRAPAKTVTEAISMSLRELNIVNMDYGEFWDWKKALPTFIERSFPTLDLERMARSADKRVKKPWPPHDEKWLRWATVVERVRALRDTQTAQG</sequence>
<keyword evidence="2" id="KW-1185">Reference proteome</keyword>
<dbReference type="EMBL" id="JADCUA010000004">
    <property type="protein sequence ID" value="KAH9840690.1"/>
    <property type="molecule type" value="Genomic_DNA"/>
</dbReference>
<dbReference type="InterPro" id="IPR032675">
    <property type="entry name" value="LRR_dom_sf"/>
</dbReference>
<protein>
    <recommendedName>
        <fullName evidence="3">F-box domain-containing protein</fullName>
    </recommendedName>
</protein>
<proteinExistence type="predicted"/>
<comment type="caution">
    <text evidence="1">The sequence shown here is derived from an EMBL/GenBank/DDBJ whole genome shotgun (WGS) entry which is preliminary data.</text>
</comment>
<organism evidence="1 2">
    <name type="scientific">Rhodofomes roseus</name>
    <dbReference type="NCBI Taxonomy" id="34475"/>
    <lineage>
        <taxon>Eukaryota</taxon>
        <taxon>Fungi</taxon>
        <taxon>Dikarya</taxon>
        <taxon>Basidiomycota</taxon>
        <taxon>Agaricomycotina</taxon>
        <taxon>Agaricomycetes</taxon>
        <taxon>Polyporales</taxon>
        <taxon>Rhodofomes</taxon>
    </lineage>
</organism>
<evidence type="ECO:0008006" key="3">
    <source>
        <dbReference type="Google" id="ProtNLM"/>
    </source>
</evidence>
<evidence type="ECO:0000313" key="2">
    <source>
        <dbReference type="Proteomes" id="UP000814176"/>
    </source>
</evidence>
<accession>A0ABQ8KQ92</accession>
<dbReference type="Proteomes" id="UP000814176">
    <property type="component" value="Unassembled WGS sequence"/>
</dbReference>
<dbReference type="SUPFAM" id="SSF52047">
    <property type="entry name" value="RNI-like"/>
    <property type="match status" value="1"/>
</dbReference>
<dbReference type="RefSeq" id="XP_047782156.1">
    <property type="nucleotide sequence ID" value="XM_047927072.1"/>
</dbReference>